<protein>
    <submittedName>
        <fullName evidence="2">Uncharacterized protein</fullName>
    </submittedName>
</protein>
<feature type="signal peptide" evidence="1">
    <location>
        <begin position="1"/>
        <end position="19"/>
    </location>
</feature>
<feature type="chain" id="PRO_5047204559" evidence="1">
    <location>
        <begin position="20"/>
        <end position="119"/>
    </location>
</feature>
<gene>
    <name evidence="2" type="ORF">Pa4123_58450</name>
</gene>
<keyword evidence="1" id="KW-0732">Signal</keyword>
<keyword evidence="3" id="KW-1185">Reference proteome</keyword>
<dbReference type="RefSeq" id="WP_281900985.1">
    <property type="nucleotide sequence ID" value="NZ_BSDI01000033.1"/>
</dbReference>
<evidence type="ECO:0000313" key="3">
    <source>
        <dbReference type="Proteomes" id="UP001144280"/>
    </source>
</evidence>
<name>A0ABQ5R183_9ACTN</name>
<dbReference type="EMBL" id="BSDI01000033">
    <property type="protein sequence ID" value="GLI00569.1"/>
    <property type="molecule type" value="Genomic_DNA"/>
</dbReference>
<sequence>MLAAVVATVVFGAGTRAHAAPPRNVGWLYTLSRSGAVFFDADLAGYPSFENITVCDNKTDGRGIESKVVQWVGDRYIEVISQDPSNNGEYWGSRRESCASAFGTAEVPHHRSMAFGVLI</sequence>
<dbReference type="Proteomes" id="UP001144280">
    <property type="component" value="Unassembled WGS sequence"/>
</dbReference>
<accession>A0ABQ5R183</accession>
<organism evidence="2 3">
    <name type="scientific">Phytohabitans aurantiacus</name>
    <dbReference type="NCBI Taxonomy" id="3016789"/>
    <lineage>
        <taxon>Bacteria</taxon>
        <taxon>Bacillati</taxon>
        <taxon>Actinomycetota</taxon>
        <taxon>Actinomycetes</taxon>
        <taxon>Micromonosporales</taxon>
        <taxon>Micromonosporaceae</taxon>
    </lineage>
</organism>
<evidence type="ECO:0000256" key="1">
    <source>
        <dbReference type="SAM" id="SignalP"/>
    </source>
</evidence>
<reference evidence="2" key="1">
    <citation type="submission" date="2022-12" db="EMBL/GenBank/DDBJ databases">
        <title>New Phytohabitans aurantiacus sp. RD004123 nov., an actinomycete isolated from soil.</title>
        <authorList>
            <person name="Triningsih D.W."/>
            <person name="Harunari E."/>
            <person name="Igarashi Y."/>
        </authorList>
    </citation>
    <scope>NUCLEOTIDE SEQUENCE</scope>
    <source>
        <strain evidence="2">RD004123</strain>
    </source>
</reference>
<proteinExistence type="predicted"/>
<evidence type="ECO:0000313" key="2">
    <source>
        <dbReference type="EMBL" id="GLI00569.1"/>
    </source>
</evidence>
<comment type="caution">
    <text evidence="2">The sequence shown here is derived from an EMBL/GenBank/DDBJ whole genome shotgun (WGS) entry which is preliminary data.</text>
</comment>